<feature type="compositionally biased region" description="Basic and acidic residues" evidence="1">
    <location>
        <begin position="73"/>
        <end position="82"/>
    </location>
</feature>
<accession>A0A6J5T883</accession>
<feature type="compositionally biased region" description="Basic residues" evidence="1">
    <location>
        <begin position="63"/>
        <end position="72"/>
    </location>
</feature>
<feature type="compositionally biased region" description="Basic and acidic residues" evidence="1">
    <location>
        <begin position="1"/>
        <end position="14"/>
    </location>
</feature>
<feature type="region of interest" description="Disordered" evidence="1">
    <location>
        <begin position="166"/>
        <end position="186"/>
    </location>
</feature>
<dbReference type="EMBL" id="LR797819">
    <property type="protein sequence ID" value="CAB4240880.1"/>
    <property type="molecule type" value="Genomic_DNA"/>
</dbReference>
<organism evidence="2">
    <name type="scientific">uncultured Caudovirales phage</name>
    <dbReference type="NCBI Taxonomy" id="2100421"/>
    <lineage>
        <taxon>Viruses</taxon>
        <taxon>Duplodnaviria</taxon>
        <taxon>Heunggongvirae</taxon>
        <taxon>Uroviricota</taxon>
        <taxon>Caudoviricetes</taxon>
        <taxon>Peduoviridae</taxon>
        <taxon>Maltschvirus</taxon>
        <taxon>Maltschvirus maltsch</taxon>
    </lineage>
</organism>
<feature type="region of interest" description="Disordered" evidence="1">
    <location>
        <begin position="247"/>
        <end position="278"/>
    </location>
</feature>
<gene>
    <name evidence="2" type="ORF">UFOVP56_27</name>
</gene>
<feature type="compositionally biased region" description="Basic and acidic residues" evidence="1">
    <location>
        <begin position="247"/>
        <end position="256"/>
    </location>
</feature>
<proteinExistence type="predicted"/>
<name>A0A6J5T883_9CAUD</name>
<evidence type="ECO:0000256" key="1">
    <source>
        <dbReference type="SAM" id="MobiDB-lite"/>
    </source>
</evidence>
<feature type="region of interest" description="Disordered" evidence="1">
    <location>
        <begin position="1"/>
        <end position="82"/>
    </location>
</feature>
<reference evidence="2" key="1">
    <citation type="submission" date="2020-05" db="EMBL/GenBank/DDBJ databases">
        <authorList>
            <person name="Chiriac C."/>
            <person name="Salcher M."/>
            <person name="Ghai R."/>
            <person name="Kavagutti S V."/>
        </authorList>
    </citation>
    <scope>NUCLEOTIDE SEQUENCE</scope>
</reference>
<evidence type="ECO:0000313" key="2">
    <source>
        <dbReference type="EMBL" id="CAB4240880.1"/>
    </source>
</evidence>
<protein>
    <submittedName>
        <fullName evidence="2">Uncharacterized protein</fullName>
    </submittedName>
</protein>
<sequence length="320" mass="36325">MATKEKIEEMHVDEGADGTATVEMPEGMMPMDEGDNEPTQEKSAEADSGGDEDHPDDSEAVRAARRARRRSKKDLIRKTNEEKDVQLMALRRENDEFKRRLSSVEQRTQAQDIGRLDKAIEDKQVALEYARMKLAEATAAGDGEGAVKAQELMYETRDELKQLSRFKQEAGRPQQQAPRIDPGVQRNAATWIDRNDWYKPDLSNTDSKIAKQVDEELVSEGWNPGTPDYWDELDNRLQKYLPHRYNRASDRNDSVRSPRNTVGSSGREASAAYGGTNKSTYVLSPERVRAMKDAGAWENPERKKAMIANFIKYDRTNQGK</sequence>